<dbReference type="PROSITE" id="PS50093">
    <property type="entry name" value="PKD"/>
    <property type="match status" value="1"/>
</dbReference>
<name>A0A098LJE1_9BACT</name>
<dbReference type="AlphaFoldDB" id="A0A098LJE1"/>
<dbReference type="InterPro" id="IPR013783">
    <property type="entry name" value="Ig-like_fold"/>
</dbReference>
<organism evidence="2 3">
    <name type="scientific">Sporocytophaga myxococcoides</name>
    <dbReference type="NCBI Taxonomy" id="153721"/>
    <lineage>
        <taxon>Bacteria</taxon>
        <taxon>Pseudomonadati</taxon>
        <taxon>Bacteroidota</taxon>
        <taxon>Cytophagia</taxon>
        <taxon>Cytophagales</taxon>
        <taxon>Cytophagaceae</taxon>
        <taxon>Sporocytophaga</taxon>
    </lineage>
</organism>
<gene>
    <name evidence="2" type="ORF">MYP_4305</name>
</gene>
<reference evidence="2 3" key="1">
    <citation type="submission" date="2014-09" db="EMBL/GenBank/DDBJ databases">
        <title>Sporocytophaga myxococcoides PG-01 genome sequencing.</title>
        <authorList>
            <person name="Liu L."/>
            <person name="Gao P.J."/>
            <person name="Chen G.J."/>
            <person name="Wang L.S."/>
        </authorList>
    </citation>
    <scope>NUCLEOTIDE SEQUENCE [LARGE SCALE GENOMIC DNA]</scope>
    <source>
        <strain evidence="2 3">PG-01</strain>
    </source>
</reference>
<protein>
    <submittedName>
        <fullName evidence="2">PKD domain protein</fullName>
    </submittedName>
</protein>
<dbReference type="InterPro" id="IPR000601">
    <property type="entry name" value="PKD_dom"/>
</dbReference>
<comment type="caution">
    <text evidence="2">The sequence shown here is derived from an EMBL/GenBank/DDBJ whole genome shotgun (WGS) entry which is preliminary data.</text>
</comment>
<dbReference type="Gene3D" id="2.60.40.10">
    <property type="entry name" value="Immunoglobulins"/>
    <property type="match status" value="1"/>
</dbReference>
<dbReference type="CDD" id="cd00146">
    <property type="entry name" value="PKD"/>
    <property type="match status" value="1"/>
</dbReference>
<evidence type="ECO:0000313" key="3">
    <source>
        <dbReference type="Proteomes" id="UP000030185"/>
    </source>
</evidence>
<dbReference type="Proteomes" id="UP000030185">
    <property type="component" value="Unassembled WGS sequence"/>
</dbReference>
<dbReference type="STRING" id="153721.MYP_4305"/>
<dbReference type="EMBL" id="BBLT01000011">
    <property type="protein sequence ID" value="GAL87075.1"/>
    <property type="molecule type" value="Genomic_DNA"/>
</dbReference>
<sequence>MLFIIGAVQKVSFALVTLSDPTPPPPTLSLSLNQSSGCIHNGNSKVTVSFSIANKESGKEYEAIIHYVSNGNDIVVQKLGSGNCDHWTSQSGYFYGELVIKNTATPILHTTGHYDYTVNLVEKPNLQKNYYDVCVGIGNDITFDITITNASNKVDYSLQGGSSGSTFTYVGNGGNPNNAVYSYKGKTTVDDNTDIKFKVIAKSKADPSCDIESDEITAKVHRPQTLQEIGGSYTIYLSSPTPKKLKELFVNLPSNVNLTFDTKKAKKYVYKNSSNEYVFDPSVAAPYTGSFKDSIVYTVDYGTCGKVTNIDLKTEIIIVNDKESLPSFLKSVEPLPICNNSENFSFIALIKDECQDPDPWLPTISVIADNGTFPAKDIKSEGRDDLTGAYRYRFTIEPHKYKVSNNGVVKVEISSICDLKILPIIDYMPYRTDLTLTVPPKTFISGFPSEVNGIVSLCSSSSDTISIRGIPSGSSGKYVIEKGISLGGNNYKFEPTEPTALRYAGFASPESDPTLERFVPAQVFNNVISSKYDSVIRITYWSPKPCSDSTSIILKFLPPADIKFTYPNDTICFGDELMLNVKGKINIGDNFLWKFGDGGSLSSPDSNLSYVYERPGRYFLRFQTNIKDLNEVEMCNNDIIDTIYVGAKPTASFDIYNNYLGESVRLESNSKILVPNTPEAKDTIFAWNWKFSGGLTDLQGDSVSFGSPGVEIDPYQVLHITTASWGCSDTAILSMPIFPVHTVSPDEFDKEQFNTSSKNGWYHTGQYYNDETLSSWRNVPPNGAHIKAISPGDAAWFTSVSGKGGYNAGEKSWVESPVYEIGNLQLPMLSMDTWTDMNYPFDGASVQFAFVDTTAFGKEKWQTLGEMDGEGLNWYNFNSVSGKPGNEEQGWTDNKSGRWSLSAYRLDTILKLSAQDPVNRKRVRFRIVLGTTTIGQNMDGFAFDNFFVGQRNRKIIVEEFCDHENKIENPDELFIDPQALRVQYHLADLVDDDEINIQNPYEPSARALLYGIGKTLPRIVLDGIFFENDKAFGTEYVKWSQKSLLERSLITSPYNIKLNSNNNGDSLKIEATIEKSSTVTEDKNYVVQVAIIEKVVQGNGKEFTNVLRKMLPNSAGHRIDKNSVWTSTTINTSWKPTIKPTSDIYIMAYLQDEDTKEIYQSDYLPVALADYQNLYSGARPGSPSAKGSFSDLTLSPNPTSHDLMVRFDGVLKDDYTWSIIDVLGNQRNAGLMLYGTEAKILSTEQLGTGMYYLKLEGEGRSFIKKFSVVK</sequence>
<dbReference type="NCBIfam" id="TIGR04183">
    <property type="entry name" value="Por_Secre_tail"/>
    <property type="match status" value="1"/>
</dbReference>
<dbReference type="InterPro" id="IPR026444">
    <property type="entry name" value="Secre_tail"/>
</dbReference>
<evidence type="ECO:0000313" key="2">
    <source>
        <dbReference type="EMBL" id="GAL87075.1"/>
    </source>
</evidence>
<feature type="domain" description="PKD" evidence="1">
    <location>
        <begin position="591"/>
        <end position="622"/>
    </location>
</feature>
<dbReference type="eggNOG" id="COG3291">
    <property type="taxonomic scope" value="Bacteria"/>
</dbReference>
<keyword evidence="3" id="KW-1185">Reference proteome</keyword>
<evidence type="ECO:0000259" key="1">
    <source>
        <dbReference type="PROSITE" id="PS50093"/>
    </source>
</evidence>
<accession>A0A098LJE1</accession>
<proteinExistence type="predicted"/>
<dbReference type="InterPro" id="IPR035986">
    <property type="entry name" value="PKD_dom_sf"/>
</dbReference>
<dbReference type="SUPFAM" id="SSF49299">
    <property type="entry name" value="PKD domain"/>
    <property type="match status" value="1"/>
</dbReference>